<dbReference type="OrthoDB" id="10040024at2759"/>
<proteinExistence type="inferred from homology"/>
<dbReference type="AlphaFoldDB" id="A0A0M4ENZ2"/>
<dbReference type="CDD" id="cd06662">
    <property type="entry name" value="SURF1"/>
    <property type="match status" value="1"/>
</dbReference>
<dbReference type="Proteomes" id="UP000494163">
    <property type="component" value="Chromosome 3L"/>
</dbReference>
<evidence type="ECO:0000256" key="2">
    <source>
        <dbReference type="ARBA" id="ARBA00007165"/>
    </source>
</evidence>
<organism evidence="7 8">
    <name type="scientific">Drosophila busckii</name>
    <name type="common">Fruit fly</name>
    <dbReference type="NCBI Taxonomy" id="30019"/>
    <lineage>
        <taxon>Eukaryota</taxon>
        <taxon>Metazoa</taxon>
        <taxon>Ecdysozoa</taxon>
        <taxon>Arthropoda</taxon>
        <taxon>Hexapoda</taxon>
        <taxon>Insecta</taxon>
        <taxon>Pterygota</taxon>
        <taxon>Neoptera</taxon>
        <taxon>Endopterygota</taxon>
        <taxon>Diptera</taxon>
        <taxon>Brachycera</taxon>
        <taxon>Muscomorpha</taxon>
        <taxon>Ephydroidea</taxon>
        <taxon>Drosophilidae</taxon>
        <taxon>Drosophila</taxon>
    </lineage>
</organism>
<dbReference type="GO" id="GO:0005743">
    <property type="term" value="C:mitochondrial inner membrane"/>
    <property type="evidence" value="ECO:0007669"/>
    <property type="project" value="UniProtKB-SubCell"/>
</dbReference>
<keyword evidence="6" id="KW-0999">Mitochondrion inner membrane</keyword>
<keyword evidence="6" id="KW-0496">Mitochondrion</keyword>
<comment type="subcellular location">
    <subcellularLocation>
        <location evidence="1">Membrane</location>
    </subcellularLocation>
    <subcellularLocation>
        <location evidence="6">Mitochondrion inner membrane</location>
        <topology evidence="6">Multi-pass membrane protein</topology>
    </subcellularLocation>
</comment>
<keyword evidence="5 6" id="KW-0472">Membrane</keyword>
<keyword evidence="8" id="KW-1185">Reference proteome</keyword>
<evidence type="ECO:0000256" key="3">
    <source>
        <dbReference type="ARBA" id="ARBA00022692"/>
    </source>
</evidence>
<accession>A0A0M4ENZ2</accession>
<keyword evidence="4 6" id="KW-1133">Transmembrane helix</keyword>
<evidence type="ECO:0000256" key="6">
    <source>
        <dbReference type="RuleBase" id="RU363076"/>
    </source>
</evidence>
<feature type="transmembrane region" description="Helical" evidence="6">
    <location>
        <begin position="64"/>
        <end position="82"/>
    </location>
</feature>
<dbReference type="InterPro" id="IPR002994">
    <property type="entry name" value="Surf1/Shy1"/>
</dbReference>
<dbReference type="PROSITE" id="PS50895">
    <property type="entry name" value="SURF1"/>
    <property type="match status" value="1"/>
</dbReference>
<dbReference type="Pfam" id="PF02104">
    <property type="entry name" value="SURF1"/>
    <property type="match status" value="1"/>
</dbReference>
<sequence length="305" mass="35044">MLRLNLQLCKFNSVLRLPSNACRSPSTTQPQRLVTRRMAQQQQKQQQIEWTTSIRMDKKDKEKITALGWFLLLIPATTFGLGCWQVKRKIWKEQLIKELNEQLSMKPVDLPDDLSQLDKMEYRLVTLRGRFLHDKEMRMGPRSLIRPDGVETQGGLISQRDTGNGYLIVTPFKLAGRDDIVLVNRGWVSRKHVDPETRALGQYQKDVEVTAVVRKGEVRPQFTPDHKEGSIFLYRDLHKMCASTGAAPVFLDAVYDAKAANNAPIGGQTRVTLRNDHLSYLVTWFSLSAATSFLWHRQIIKRLPF</sequence>
<comment type="caution">
    <text evidence="6">Lacks conserved residue(s) required for the propagation of feature annotation.</text>
</comment>
<gene>
    <name evidence="7" type="ORF">Dbus_chr3Lg921</name>
</gene>
<name>A0A0M4ENZ2_DROBS</name>
<evidence type="ECO:0000256" key="4">
    <source>
        <dbReference type="ARBA" id="ARBA00022989"/>
    </source>
</evidence>
<dbReference type="STRING" id="30019.A0A0M4ENZ2"/>
<dbReference type="GO" id="GO:0033617">
    <property type="term" value="P:mitochondrial respiratory chain complex IV assembly"/>
    <property type="evidence" value="ECO:0007669"/>
    <property type="project" value="TreeGrafter"/>
</dbReference>
<dbReference type="PANTHER" id="PTHR23427">
    <property type="entry name" value="SURFEIT LOCUS PROTEIN"/>
    <property type="match status" value="1"/>
</dbReference>
<comment type="function">
    <text evidence="6">Probably involved in the biogenesis of the COX complex.</text>
</comment>
<comment type="similarity">
    <text evidence="2 6">Belongs to the SURF1 family.</text>
</comment>
<keyword evidence="3 6" id="KW-0812">Transmembrane</keyword>
<dbReference type="PANTHER" id="PTHR23427:SF2">
    <property type="entry name" value="SURFEIT LOCUS PROTEIN 1"/>
    <property type="match status" value="1"/>
</dbReference>
<evidence type="ECO:0000256" key="1">
    <source>
        <dbReference type="ARBA" id="ARBA00004370"/>
    </source>
</evidence>
<reference evidence="7 8" key="1">
    <citation type="submission" date="2015-08" db="EMBL/GenBank/DDBJ databases">
        <title>Ancestral chromatin configuration constrains chromatin evolution on differentiating sex chromosomes in Drosophila.</title>
        <authorList>
            <person name="Zhou Q."/>
            <person name="Bachtrog D."/>
        </authorList>
    </citation>
    <scope>NUCLEOTIDE SEQUENCE [LARGE SCALE GENOMIC DNA]</scope>
    <source>
        <tissue evidence="7">Whole larvae</tissue>
    </source>
</reference>
<dbReference type="EMBL" id="CP012525">
    <property type="protein sequence ID" value="ALC43755.1"/>
    <property type="molecule type" value="Genomic_DNA"/>
</dbReference>
<evidence type="ECO:0000313" key="8">
    <source>
        <dbReference type="Proteomes" id="UP000494163"/>
    </source>
</evidence>
<evidence type="ECO:0000313" key="7">
    <source>
        <dbReference type="EMBL" id="ALC43755.1"/>
    </source>
</evidence>
<evidence type="ECO:0000256" key="5">
    <source>
        <dbReference type="ARBA" id="ARBA00023136"/>
    </source>
</evidence>
<dbReference type="InterPro" id="IPR045214">
    <property type="entry name" value="Surf1/Surf4"/>
</dbReference>
<protein>
    <recommendedName>
        <fullName evidence="6">SURF1-like protein</fullName>
    </recommendedName>
</protein>
<dbReference type="OMA" id="WYSRDVA"/>